<gene>
    <name evidence="1" type="ORF">MRATA1EN22A_LOCUS24326</name>
</gene>
<accession>A0AC59ZXY5</accession>
<evidence type="ECO:0000313" key="1">
    <source>
        <dbReference type="EMBL" id="CAN0528239.1"/>
    </source>
</evidence>
<dbReference type="Proteomes" id="UP001162501">
    <property type="component" value="Chromosome 5"/>
</dbReference>
<reference evidence="1" key="2">
    <citation type="submission" date="2025-03" db="EMBL/GenBank/DDBJ databases">
        <authorList>
            <consortium name="ELIXIR-Norway"/>
            <consortium name="Elixir Norway"/>
        </authorList>
    </citation>
    <scope>NUCLEOTIDE SEQUENCE</scope>
</reference>
<proteinExistence type="predicted"/>
<sequence length="149" mass="15509">MAHILLAATSAHPNEREKRLRQLAEVLHGACAALEPHDPRLDSSRPGPAARRPADAAPAPHTATPGQHPPGLARGPEGFRHPKRPAVPAGAGGGWGGLRGVDLSVPSLPGPLQARPHFAARRTPPIPFAAQGHVALEVCGFGPRSLLWA</sequence>
<reference evidence="1" key="1">
    <citation type="submission" date="2023-05" db="EMBL/GenBank/DDBJ databases">
        <authorList>
            <consortium name="ELIXIR-Norway"/>
        </authorList>
    </citation>
    <scope>NUCLEOTIDE SEQUENCE</scope>
</reference>
<name>A0AC59ZXY5_RANTA</name>
<evidence type="ECO:0000313" key="2">
    <source>
        <dbReference type="Proteomes" id="UP001162501"/>
    </source>
</evidence>
<organism evidence="1 2">
    <name type="scientific">Rangifer tarandus platyrhynchus</name>
    <name type="common">Svalbard reindeer</name>
    <dbReference type="NCBI Taxonomy" id="3082113"/>
    <lineage>
        <taxon>Eukaryota</taxon>
        <taxon>Metazoa</taxon>
        <taxon>Chordata</taxon>
        <taxon>Craniata</taxon>
        <taxon>Vertebrata</taxon>
        <taxon>Euteleostomi</taxon>
        <taxon>Mammalia</taxon>
        <taxon>Eutheria</taxon>
        <taxon>Laurasiatheria</taxon>
        <taxon>Artiodactyla</taxon>
        <taxon>Ruminantia</taxon>
        <taxon>Pecora</taxon>
        <taxon>Cervidae</taxon>
        <taxon>Odocoileinae</taxon>
        <taxon>Rangifer</taxon>
    </lineage>
</organism>
<protein>
    <submittedName>
        <fullName evidence="1">Uncharacterized protein</fullName>
    </submittedName>
</protein>
<dbReference type="EMBL" id="OX596089">
    <property type="protein sequence ID" value="CAN0528239.1"/>
    <property type="molecule type" value="Genomic_DNA"/>
</dbReference>